<dbReference type="SMART" id="SM00287">
    <property type="entry name" value="SH3b"/>
    <property type="match status" value="1"/>
</dbReference>
<gene>
    <name evidence="3" type="ORF">ABNX05_14885</name>
</gene>
<keyword evidence="4" id="KW-1185">Reference proteome</keyword>
<dbReference type="Pfam" id="PF06995">
    <property type="entry name" value="Phage_P2_GpU"/>
    <property type="match status" value="1"/>
</dbReference>
<evidence type="ECO:0000313" key="4">
    <source>
        <dbReference type="Proteomes" id="UP001478862"/>
    </source>
</evidence>
<evidence type="ECO:0000259" key="2">
    <source>
        <dbReference type="SMART" id="SM00287"/>
    </source>
</evidence>
<organism evidence="3 4">
    <name type="scientific">Lysinibacillus zambalensis</name>
    <dbReference type="NCBI Taxonomy" id="3160866"/>
    <lineage>
        <taxon>Bacteria</taxon>
        <taxon>Bacillati</taxon>
        <taxon>Bacillota</taxon>
        <taxon>Bacilli</taxon>
        <taxon>Bacillales</taxon>
        <taxon>Bacillaceae</taxon>
        <taxon>Lysinibacillus</taxon>
    </lineage>
</organism>
<dbReference type="InterPro" id="IPR003646">
    <property type="entry name" value="SH3-like_bac-type"/>
</dbReference>
<dbReference type="RefSeq" id="WP_349660424.1">
    <property type="nucleotide sequence ID" value="NZ_JBEGDG010000010.1"/>
</dbReference>
<accession>A0ABV1MTT3</accession>
<protein>
    <submittedName>
        <fullName evidence="3">Phage tail protein</fullName>
    </submittedName>
</protein>
<sequence length="219" mass="24184">MVKIGSFGDVIFEVSQKKTLTFNDLEMKSSPKWDEHSIHRNKAKLEFDGPGLIELNHTLLLRAEQGINPMKEITKLERMRDKGEAHHFILGQKPIAPNKFVIIDTSAGLRNIDQKGNVFSAEVTVSLKEYVESKSPVKKTTANTKQKTATSSNKKSLGTITITVKSVNIRNGPSTNNKILGQAMNGQKLTVYSVKNGWYSLGGGKYITASSSYSKLKKG</sequence>
<evidence type="ECO:0000256" key="1">
    <source>
        <dbReference type="SAM" id="MobiDB-lite"/>
    </source>
</evidence>
<dbReference type="Gene3D" id="2.30.30.40">
    <property type="entry name" value="SH3 Domains"/>
    <property type="match status" value="1"/>
</dbReference>
<comment type="caution">
    <text evidence="3">The sequence shown here is derived from an EMBL/GenBank/DDBJ whole genome shotgun (WGS) entry which is preliminary data.</text>
</comment>
<dbReference type="Proteomes" id="UP001478862">
    <property type="component" value="Unassembled WGS sequence"/>
</dbReference>
<proteinExistence type="predicted"/>
<feature type="region of interest" description="Disordered" evidence="1">
    <location>
        <begin position="136"/>
        <end position="155"/>
    </location>
</feature>
<reference evidence="3 4" key="1">
    <citation type="submission" date="2024-06" db="EMBL/GenBank/DDBJ databases">
        <title>Lysinibacillus zambalefons sp. nov., a Novel Firmicute Isolated from the Poon Bato Zambales Hyperalkaline Spring.</title>
        <authorList>
            <person name="Aja J.A."/>
            <person name="Lazaro J.E.H."/>
            <person name="Llorin L.D."/>
            <person name="Lim K.R."/>
            <person name="Teodosio J."/>
            <person name="Dalisay D.S."/>
        </authorList>
    </citation>
    <scope>NUCLEOTIDE SEQUENCE [LARGE SCALE GENOMIC DNA]</scope>
    <source>
        <strain evidence="3 4">M3</strain>
    </source>
</reference>
<dbReference type="EMBL" id="JBEGDG010000010">
    <property type="protein sequence ID" value="MEQ6355913.1"/>
    <property type="molecule type" value="Genomic_DNA"/>
</dbReference>
<evidence type="ECO:0000313" key="3">
    <source>
        <dbReference type="EMBL" id="MEQ6355913.1"/>
    </source>
</evidence>
<dbReference type="Pfam" id="PF08239">
    <property type="entry name" value="SH3_3"/>
    <property type="match status" value="1"/>
</dbReference>
<name>A0ABV1MTT3_9BACI</name>
<feature type="domain" description="SH3b" evidence="2">
    <location>
        <begin position="157"/>
        <end position="216"/>
    </location>
</feature>
<feature type="compositionally biased region" description="Low complexity" evidence="1">
    <location>
        <begin position="138"/>
        <end position="150"/>
    </location>
</feature>
<dbReference type="InterPro" id="IPR009734">
    <property type="entry name" value="Myoviridae_GpU"/>
</dbReference>